<comment type="subcellular location">
    <subcellularLocation>
        <location evidence="2">Cell membrane</location>
        <topology evidence="2">Single-pass type II membrane protein</topology>
    </subcellularLocation>
</comment>
<evidence type="ECO:0000256" key="14">
    <source>
        <dbReference type="ARBA" id="ARBA00043078"/>
    </source>
</evidence>
<dbReference type="EC" id="3.2.1.39" evidence="4"/>
<evidence type="ECO:0000256" key="2">
    <source>
        <dbReference type="ARBA" id="ARBA00004401"/>
    </source>
</evidence>
<dbReference type="GO" id="GO:0005886">
    <property type="term" value="C:plasma membrane"/>
    <property type="evidence" value="ECO:0007669"/>
    <property type="project" value="UniProtKB-SubCell"/>
</dbReference>
<comment type="catalytic activity">
    <reaction evidence="1">
        <text>Hydrolysis of (1-&gt;3)-beta-D-glucosidic linkages in (1-&gt;3)-beta-D-glucans.</text>
        <dbReference type="EC" id="3.2.1.39"/>
    </reaction>
</comment>
<reference evidence="15 16" key="1">
    <citation type="journal article" date="2015" name="Fungal Genet. Biol.">
        <title>Evolution of novel wood decay mechanisms in Agaricales revealed by the genome sequences of Fistulina hepatica and Cylindrobasidium torrendii.</title>
        <authorList>
            <person name="Floudas D."/>
            <person name="Held B.W."/>
            <person name="Riley R."/>
            <person name="Nagy L.G."/>
            <person name="Koehler G."/>
            <person name="Ransdell A.S."/>
            <person name="Younus H."/>
            <person name="Chow J."/>
            <person name="Chiniquy J."/>
            <person name="Lipzen A."/>
            <person name="Tritt A."/>
            <person name="Sun H."/>
            <person name="Haridas S."/>
            <person name="LaButti K."/>
            <person name="Ohm R.A."/>
            <person name="Kues U."/>
            <person name="Blanchette R.A."/>
            <person name="Grigoriev I.V."/>
            <person name="Minto R.E."/>
            <person name="Hibbett D.S."/>
        </authorList>
    </citation>
    <scope>NUCLEOTIDE SEQUENCE [LARGE SCALE GENOMIC DNA]</scope>
    <source>
        <strain evidence="15 16">FP15055 ss-10</strain>
    </source>
</reference>
<keyword evidence="8" id="KW-0325">Glycoprotein</keyword>
<proteinExistence type="inferred from homology"/>
<keyword evidence="16" id="KW-1185">Reference proteome</keyword>
<dbReference type="GO" id="GO:0000272">
    <property type="term" value="P:polysaccharide catabolic process"/>
    <property type="evidence" value="ECO:0007669"/>
    <property type="project" value="UniProtKB-KW"/>
</dbReference>
<protein>
    <recommendedName>
        <fullName evidence="4">glucan endo-1,3-beta-D-glucosidase</fullName>
        <ecNumber evidence="4">3.2.1.39</ecNumber>
    </recommendedName>
    <alternativeName>
        <fullName evidence="14">Endo-1,3-beta-glucanase btgC</fullName>
    </alternativeName>
    <alternativeName>
        <fullName evidence="13">Laminarinase btgC</fullName>
    </alternativeName>
</protein>
<dbReference type="PANTHER" id="PTHR16631">
    <property type="entry name" value="GLUCAN 1,3-BETA-GLUCOSIDASE"/>
    <property type="match status" value="1"/>
</dbReference>
<dbReference type="OrthoDB" id="77201at2759"/>
<evidence type="ECO:0000256" key="13">
    <source>
        <dbReference type="ARBA" id="ARBA00042373"/>
    </source>
</evidence>
<comment type="similarity">
    <text evidence="3">Belongs to the glycosyl hydrolase 17 family.</text>
</comment>
<evidence type="ECO:0000256" key="5">
    <source>
        <dbReference type="ARBA" id="ARBA00022475"/>
    </source>
</evidence>
<evidence type="ECO:0000256" key="10">
    <source>
        <dbReference type="ARBA" id="ARBA00023316"/>
    </source>
</evidence>
<evidence type="ECO:0000313" key="15">
    <source>
        <dbReference type="EMBL" id="KIY69803.1"/>
    </source>
</evidence>
<evidence type="ECO:0000256" key="1">
    <source>
        <dbReference type="ARBA" id="ARBA00000382"/>
    </source>
</evidence>
<dbReference type="SUPFAM" id="SSF51445">
    <property type="entry name" value="(Trans)glycosidases"/>
    <property type="match status" value="1"/>
</dbReference>
<dbReference type="EMBL" id="KN880478">
    <property type="protein sequence ID" value="KIY69803.1"/>
    <property type="molecule type" value="Genomic_DNA"/>
</dbReference>
<dbReference type="GO" id="GO:0071555">
    <property type="term" value="P:cell wall organization"/>
    <property type="evidence" value="ECO:0007669"/>
    <property type="project" value="UniProtKB-KW"/>
</dbReference>
<evidence type="ECO:0000313" key="16">
    <source>
        <dbReference type="Proteomes" id="UP000054007"/>
    </source>
</evidence>
<dbReference type="GO" id="GO:0009277">
    <property type="term" value="C:fungal-type cell wall"/>
    <property type="evidence" value="ECO:0007669"/>
    <property type="project" value="TreeGrafter"/>
</dbReference>
<evidence type="ECO:0000256" key="3">
    <source>
        <dbReference type="ARBA" id="ARBA00008773"/>
    </source>
</evidence>
<dbReference type="PANTHER" id="PTHR16631:SF17">
    <property type="entry name" value="GLUCAN ENDO-1,3-BETA-GLUCOSIDASE BTGC"/>
    <property type="match status" value="1"/>
</dbReference>
<evidence type="ECO:0000256" key="7">
    <source>
        <dbReference type="ARBA" id="ARBA00023136"/>
    </source>
</evidence>
<keyword evidence="7" id="KW-0472">Membrane</keyword>
<keyword evidence="5" id="KW-1003">Cell membrane</keyword>
<dbReference type="InterPro" id="IPR050732">
    <property type="entry name" value="Beta-glucan_modifiers"/>
</dbReference>
<dbReference type="Proteomes" id="UP000054007">
    <property type="component" value="Unassembled WGS sequence"/>
</dbReference>
<dbReference type="Gene3D" id="3.20.20.80">
    <property type="entry name" value="Glycosidases"/>
    <property type="match status" value="1"/>
</dbReference>
<dbReference type="AlphaFoldDB" id="A0A0D7BGU9"/>
<evidence type="ECO:0000256" key="4">
    <source>
        <dbReference type="ARBA" id="ARBA00012780"/>
    </source>
</evidence>
<dbReference type="GO" id="GO:0009986">
    <property type="term" value="C:cell surface"/>
    <property type="evidence" value="ECO:0007669"/>
    <property type="project" value="TreeGrafter"/>
</dbReference>
<sequence>MLSGLGFNDDVVEAAWSAGLGLHMLVWFGFDGGDQWRRRREALLSTLRWNTKAKFVTRVVQFGSEPLYDSVLSPDDLANEIYSMKDELHNLNIPVTISELAYGYQKNGGAEQVMDAIDVIDAHMLPYFSFQASTAWNAWPLVTADLNWFVQNGQGKKIWLSQNGWPSKSYPGVEPNSPYAVADIENEKNYYQLLDSKCEYFKYVDGGGVGWFWHIYSDSQEPGYGLYDYSGNPKFYFRPRTSC</sequence>
<keyword evidence="9" id="KW-0119">Carbohydrate metabolism</keyword>
<gene>
    <name evidence="15" type="ORF">CYLTODRAFT_488635</name>
</gene>
<dbReference type="GO" id="GO:0042973">
    <property type="term" value="F:glucan endo-1,3-beta-D-glucosidase activity"/>
    <property type="evidence" value="ECO:0007669"/>
    <property type="project" value="UniProtKB-EC"/>
</dbReference>
<accession>A0A0D7BGU9</accession>
<keyword evidence="10" id="KW-0961">Cell wall biogenesis/degradation</keyword>
<organism evidence="15 16">
    <name type="scientific">Cylindrobasidium torrendii FP15055 ss-10</name>
    <dbReference type="NCBI Taxonomy" id="1314674"/>
    <lineage>
        <taxon>Eukaryota</taxon>
        <taxon>Fungi</taxon>
        <taxon>Dikarya</taxon>
        <taxon>Basidiomycota</taxon>
        <taxon>Agaricomycotina</taxon>
        <taxon>Agaricomycetes</taxon>
        <taxon>Agaricomycetidae</taxon>
        <taxon>Agaricales</taxon>
        <taxon>Marasmiineae</taxon>
        <taxon>Physalacriaceae</taxon>
        <taxon>Cylindrobasidium</taxon>
    </lineage>
</organism>
<keyword evidence="6 15" id="KW-0378">Hydrolase</keyword>
<keyword evidence="11" id="KW-0624">Polysaccharide degradation</keyword>
<evidence type="ECO:0000256" key="12">
    <source>
        <dbReference type="ARBA" id="ARBA00037649"/>
    </source>
</evidence>
<name>A0A0D7BGU9_9AGAR</name>
<evidence type="ECO:0000256" key="8">
    <source>
        <dbReference type="ARBA" id="ARBA00023180"/>
    </source>
</evidence>
<comment type="function">
    <text evidence="12">Glucanases play a role in cell expansion during growth, in cell-cell fusion during mating, and in spore release during sporulation. This enzyme may be involved in beta-glucan degradation. Active on laminarin and lichenan.</text>
</comment>
<dbReference type="InterPro" id="IPR017853">
    <property type="entry name" value="GH"/>
</dbReference>
<evidence type="ECO:0000256" key="9">
    <source>
        <dbReference type="ARBA" id="ARBA00023277"/>
    </source>
</evidence>
<dbReference type="GO" id="GO:0005576">
    <property type="term" value="C:extracellular region"/>
    <property type="evidence" value="ECO:0007669"/>
    <property type="project" value="TreeGrafter"/>
</dbReference>
<evidence type="ECO:0000256" key="6">
    <source>
        <dbReference type="ARBA" id="ARBA00022801"/>
    </source>
</evidence>
<evidence type="ECO:0000256" key="11">
    <source>
        <dbReference type="ARBA" id="ARBA00023326"/>
    </source>
</evidence>